<protein>
    <recommendedName>
        <fullName evidence="3">Small CPxCG-related zinc finger protein</fullName>
    </recommendedName>
</protein>
<evidence type="ECO:0000313" key="1">
    <source>
        <dbReference type="EMBL" id="MFC4542903.1"/>
    </source>
</evidence>
<proteinExistence type="predicted"/>
<gene>
    <name evidence="1" type="ORF">ACFO5R_13325</name>
</gene>
<dbReference type="EMBL" id="JBHSFA010000007">
    <property type="protein sequence ID" value="MFC4542903.1"/>
    <property type="molecule type" value="Genomic_DNA"/>
</dbReference>
<comment type="caution">
    <text evidence="1">The sequence shown here is derived from an EMBL/GenBank/DDBJ whole genome shotgun (WGS) entry which is preliminary data.</text>
</comment>
<organism evidence="1 2">
    <name type="scientific">Halosolutus amylolyticus</name>
    <dbReference type="NCBI Taxonomy" id="2932267"/>
    <lineage>
        <taxon>Archaea</taxon>
        <taxon>Methanobacteriati</taxon>
        <taxon>Methanobacteriota</taxon>
        <taxon>Stenosarchaea group</taxon>
        <taxon>Halobacteria</taxon>
        <taxon>Halobacteriales</taxon>
        <taxon>Natrialbaceae</taxon>
        <taxon>Halosolutus</taxon>
    </lineage>
</organism>
<name>A0ABD5PR17_9EURY</name>
<dbReference type="Gene3D" id="2.20.70.10">
    <property type="match status" value="1"/>
</dbReference>
<reference evidence="1 2" key="1">
    <citation type="journal article" date="2019" name="Int. J. Syst. Evol. Microbiol.">
        <title>The Global Catalogue of Microorganisms (GCM) 10K type strain sequencing project: providing services to taxonomists for standard genome sequencing and annotation.</title>
        <authorList>
            <consortium name="The Broad Institute Genomics Platform"/>
            <consortium name="The Broad Institute Genome Sequencing Center for Infectious Disease"/>
            <person name="Wu L."/>
            <person name="Ma J."/>
        </authorList>
    </citation>
    <scope>NUCLEOTIDE SEQUENCE [LARGE SCALE GENOMIC DNA]</scope>
    <source>
        <strain evidence="1 2">WLHS5</strain>
    </source>
</reference>
<sequence length="41" mass="4113">MTDRNASLDATGCLKCGTTMTASGDRLTCPACGWGECAGAD</sequence>
<evidence type="ECO:0000313" key="2">
    <source>
        <dbReference type="Proteomes" id="UP001595898"/>
    </source>
</evidence>
<dbReference type="AlphaFoldDB" id="A0ABD5PR17"/>
<dbReference type="RefSeq" id="WP_265339168.1">
    <property type="nucleotide sequence ID" value="NZ_JALIQP010000002.1"/>
</dbReference>
<keyword evidence="2" id="KW-1185">Reference proteome</keyword>
<evidence type="ECO:0008006" key="3">
    <source>
        <dbReference type="Google" id="ProtNLM"/>
    </source>
</evidence>
<dbReference type="Proteomes" id="UP001595898">
    <property type="component" value="Unassembled WGS sequence"/>
</dbReference>
<accession>A0ABD5PR17</accession>